<evidence type="ECO:0000256" key="5">
    <source>
        <dbReference type="RuleBase" id="RU361277"/>
    </source>
</evidence>
<sequence length="363" mass="40560">FFFFLLYTINNKILNMSEETFTAWACKSKSAPLEPMEMTFCHWDEDMVQMDVICCGVCGTDIHTVDEGWGPTEFPCVVGHEIIGNVTKVGKNVQRIKVGDRCGVGCQSASCGKCDYCKKGMENLCSTHAVWTFNDRYDNATKDKTYGGFAKKWRGNQEFVVKVPMEFSPEVAASFLCGGVTTYAPLKRYNVGKGSKVAVLGLGGLGHFGVQWAKAMGAEVVAFDVIPDKVDDAKKLGCDDYVLMQKEEQMEPHYNTFTHILATKIVNKCWDQYFKMLKNNGIFIQCDIPEVPLSGISGFIMAGKQLTIAGSFIGSPSVIQECLDFAAEHNVRTWVNTFPMEKINEAFEFVRQTKPRYRAVVMN</sequence>
<evidence type="ECO:0000256" key="1">
    <source>
        <dbReference type="ARBA" id="ARBA00001947"/>
    </source>
</evidence>
<comment type="caution">
    <text evidence="8">The sequence shown here is derived from an EMBL/GenBank/DDBJ whole genome shotgun (WGS) entry which is preliminary data.</text>
</comment>
<comment type="similarity">
    <text evidence="5">Belongs to the zinc-containing alcohol dehydrogenase family.</text>
</comment>
<evidence type="ECO:0000256" key="3">
    <source>
        <dbReference type="ARBA" id="ARBA00022833"/>
    </source>
</evidence>
<comment type="cofactor">
    <cofactor evidence="1 5">
        <name>Zn(2+)</name>
        <dbReference type="ChEBI" id="CHEBI:29105"/>
    </cofactor>
</comment>
<evidence type="ECO:0000313" key="9">
    <source>
        <dbReference type="Proteomes" id="UP000650833"/>
    </source>
</evidence>
<dbReference type="InterPro" id="IPR011032">
    <property type="entry name" value="GroES-like_sf"/>
</dbReference>
<dbReference type="Gene3D" id="3.90.180.10">
    <property type="entry name" value="Medium-chain alcohol dehydrogenases, catalytic domain"/>
    <property type="match status" value="1"/>
</dbReference>
<dbReference type="SUPFAM" id="SSF51735">
    <property type="entry name" value="NAD(P)-binding Rossmann-fold domains"/>
    <property type="match status" value="1"/>
</dbReference>
<dbReference type="PROSITE" id="PS00059">
    <property type="entry name" value="ADH_ZINC"/>
    <property type="match status" value="1"/>
</dbReference>
<dbReference type="AlphaFoldDB" id="A0A8H7QSZ8"/>
<gene>
    <name evidence="8" type="ORF">INT46_003833</name>
</gene>
<evidence type="ECO:0000256" key="2">
    <source>
        <dbReference type="ARBA" id="ARBA00022723"/>
    </source>
</evidence>
<dbReference type="InterPro" id="IPR047109">
    <property type="entry name" value="CAD-like"/>
</dbReference>
<dbReference type="Pfam" id="PF00107">
    <property type="entry name" value="ADH_zinc_N"/>
    <property type="match status" value="1"/>
</dbReference>
<feature type="domain" description="Alcohol dehydrogenase-like C-terminal" evidence="6">
    <location>
        <begin position="204"/>
        <end position="327"/>
    </location>
</feature>
<dbReference type="InterPro" id="IPR036291">
    <property type="entry name" value="NAD(P)-bd_dom_sf"/>
</dbReference>
<feature type="non-terminal residue" evidence="8">
    <location>
        <position position="1"/>
    </location>
</feature>
<dbReference type="OrthoDB" id="1879366at2759"/>
<dbReference type="GO" id="GO:0008270">
    <property type="term" value="F:zinc ion binding"/>
    <property type="evidence" value="ECO:0007669"/>
    <property type="project" value="InterPro"/>
</dbReference>
<dbReference type="SUPFAM" id="SSF50129">
    <property type="entry name" value="GroES-like"/>
    <property type="match status" value="1"/>
</dbReference>
<accession>A0A8H7QSZ8</accession>
<dbReference type="Gene3D" id="3.40.50.720">
    <property type="entry name" value="NAD(P)-binding Rossmann-like Domain"/>
    <property type="match status" value="1"/>
</dbReference>
<evidence type="ECO:0000256" key="4">
    <source>
        <dbReference type="ARBA" id="ARBA00023002"/>
    </source>
</evidence>
<keyword evidence="2 5" id="KW-0479">Metal-binding</keyword>
<dbReference type="InterPro" id="IPR002328">
    <property type="entry name" value="ADH_Zn_CS"/>
</dbReference>
<keyword evidence="3 5" id="KW-0862">Zinc</keyword>
<name>A0A8H7QSZ8_9FUNG</name>
<dbReference type="InterPro" id="IPR013149">
    <property type="entry name" value="ADH-like_C"/>
</dbReference>
<dbReference type="FunFam" id="3.40.50.720:FF:000022">
    <property type="entry name" value="Cinnamyl alcohol dehydrogenase"/>
    <property type="match status" value="1"/>
</dbReference>
<organism evidence="8 9">
    <name type="scientific">Mucor plumbeus</name>
    <dbReference type="NCBI Taxonomy" id="97098"/>
    <lineage>
        <taxon>Eukaryota</taxon>
        <taxon>Fungi</taxon>
        <taxon>Fungi incertae sedis</taxon>
        <taxon>Mucoromycota</taxon>
        <taxon>Mucoromycotina</taxon>
        <taxon>Mucoromycetes</taxon>
        <taxon>Mucorales</taxon>
        <taxon>Mucorineae</taxon>
        <taxon>Mucoraceae</taxon>
        <taxon>Mucor</taxon>
    </lineage>
</organism>
<keyword evidence="4" id="KW-0560">Oxidoreductase</keyword>
<dbReference type="PANTHER" id="PTHR42683">
    <property type="entry name" value="ALDEHYDE REDUCTASE"/>
    <property type="match status" value="1"/>
</dbReference>
<evidence type="ECO:0000313" key="8">
    <source>
        <dbReference type="EMBL" id="KAG2198049.1"/>
    </source>
</evidence>
<evidence type="ECO:0000259" key="7">
    <source>
        <dbReference type="Pfam" id="PF08240"/>
    </source>
</evidence>
<protein>
    <submittedName>
        <fullName evidence="8">Uncharacterized protein</fullName>
    </submittedName>
</protein>
<dbReference type="InterPro" id="IPR029752">
    <property type="entry name" value="D-isomer_DH_CS1"/>
</dbReference>
<dbReference type="Pfam" id="PF08240">
    <property type="entry name" value="ADH_N"/>
    <property type="match status" value="1"/>
</dbReference>
<reference evidence="8" key="1">
    <citation type="submission" date="2020-12" db="EMBL/GenBank/DDBJ databases">
        <title>Metabolic potential, ecology and presence of endohyphal bacteria is reflected in genomic diversity of Mucoromycotina.</title>
        <authorList>
            <person name="Muszewska A."/>
            <person name="Okrasinska A."/>
            <person name="Steczkiewicz K."/>
            <person name="Drgas O."/>
            <person name="Orlowska M."/>
            <person name="Perlinska-Lenart U."/>
            <person name="Aleksandrzak-Piekarczyk T."/>
            <person name="Szatraj K."/>
            <person name="Zielenkiewicz U."/>
            <person name="Pilsyk S."/>
            <person name="Malc E."/>
            <person name="Mieczkowski P."/>
            <person name="Kruszewska J.S."/>
            <person name="Biernat P."/>
            <person name="Pawlowska J."/>
        </authorList>
    </citation>
    <scope>NUCLEOTIDE SEQUENCE</scope>
    <source>
        <strain evidence="8">CBS 226.32</strain>
    </source>
</reference>
<dbReference type="EMBL" id="JAEPRC010000403">
    <property type="protein sequence ID" value="KAG2198049.1"/>
    <property type="molecule type" value="Genomic_DNA"/>
</dbReference>
<dbReference type="GO" id="GO:0016616">
    <property type="term" value="F:oxidoreductase activity, acting on the CH-OH group of donors, NAD or NADP as acceptor"/>
    <property type="evidence" value="ECO:0007669"/>
    <property type="project" value="InterPro"/>
</dbReference>
<proteinExistence type="inferred from homology"/>
<dbReference type="InterPro" id="IPR013154">
    <property type="entry name" value="ADH-like_N"/>
</dbReference>
<feature type="domain" description="Alcohol dehydrogenase-like N-terminal" evidence="7">
    <location>
        <begin position="46"/>
        <end position="164"/>
    </location>
</feature>
<dbReference type="CDD" id="cd05283">
    <property type="entry name" value="CAD1"/>
    <property type="match status" value="1"/>
</dbReference>
<keyword evidence="9" id="KW-1185">Reference proteome</keyword>
<evidence type="ECO:0000259" key="6">
    <source>
        <dbReference type="Pfam" id="PF00107"/>
    </source>
</evidence>
<dbReference type="Proteomes" id="UP000650833">
    <property type="component" value="Unassembled WGS sequence"/>
</dbReference>
<dbReference type="PROSITE" id="PS00065">
    <property type="entry name" value="D_2_HYDROXYACID_DH_1"/>
    <property type="match status" value="1"/>
</dbReference>